<dbReference type="EMBL" id="AAVT01000001">
    <property type="protein sequence ID" value="EAW32085.1"/>
    <property type="molecule type" value="Genomic_DNA"/>
</dbReference>
<dbReference type="GO" id="GO:0003676">
    <property type="term" value="F:nucleic acid binding"/>
    <property type="evidence" value="ECO:0007669"/>
    <property type="project" value="InterPro"/>
</dbReference>
<proteinExistence type="predicted"/>
<feature type="chain" id="PRO_5002631290" evidence="1">
    <location>
        <begin position="34"/>
        <end position="325"/>
    </location>
</feature>
<dbReference type="PROSITE" id="PS50830">
    <property type="entry name" value="TNASE_3"/>
    <property type="match status" value="1"/>
</dbReference>
<dbReference type="Pfam" id="PF00565">
    <property type="entry name" value="SNase"/>
    <property type="match status" value="1"/>
</dbReference>
<name>A0Y7I1_9GAMM</name>
<dbReference type="SMART" id="SM00318">
    <property type="entry name" value="SNc"/>
    <property type="match status" value="1"/>
</dbReference>
<dbReference type="OrthoDB" id="6867997at2"/>
<dbReference type="InterPro" id="IPR035437">
    <property type="entry name" value="SNase_OB-fold_sf"/>
</dbReference>
<organism evidence="3 4">
    <name type="scientific">marine gamma proteobacterium HTCC2143</name>
    <dbReference type="NCBI Taxonomy" id="247633"/>
    <lineage>
        <taxon>Bacteria</taxon>
        <taxon>Pseudomonadati</taxon>
        <taxon>Pseudomonadota</taxon>
        <taxon>Gammaproteobacteria</taxon>
        <taxon>Cellvibrionales</taxon>
        <taxon>Spongiibacteraceae</taxon>
        <taxon>BD1-7 clade</taxon>
    </lineage>
</organism>
<sequence>MYALPVTRFIPVSKKCWIPVAALIVSTSGSAIAAAKRNKQLRDQSELAVVRSTKTPSLKRLGVFVSAVICWCLGAHNTAATANCPASEPLTWVQLEAVVDGDTLLLSDGRKVRVIGANTPELGYGGKAGQPLGSEAKTAVTTFFQRGAPVGLQIGQDSADRYGRLLAHVFRYDGISLAEYLIASGLAWHLAIPPNDRYWQCLRQLEAVARKQSLGVWSHSEYVPKPVRPLSSADSGFQRMQGVVQSVNRSNTGWWLHMGDLAIRLQDRDLVYFDEVDPHRWLHQTLTIRGWVIDRSHSGGVKNKGYPPFMINLRHPAMLESIVRE</sequence>
<dbReference type="eggNOG" id="COG1525">
    <property type="taxonomic scope" value="Bacteria"/>
</dbReference>
<keyword evidence="1" id="KW-0732">Signal</keyword>
<evidence type="ECO:0000256" key="1">
    <source>
        <dbReference type="SAM" id="SignalP"/>
    </source>
</evidence>
<dbReference type="Proteomes" id="UP000004931">
    <property type="component" value="Unassembled WGS sequence"/>
</dbReference>
<comment type="caution">
    <text evidence="3">The sequence shown here is derived from an EMBL/GenBank/DDBJ whole genome shotgun (WGS) entry which is preliminary data.</text>
</comment>
<dbReference type="InterPro" id="IPR002071">
    <property type="entry name" value="Thermonucl_AS"/>
</dbReference>
<protein>
    <submittedName>
        <fullName evidence="3">Staphylococcus nuclease (SNase-like) protein</fullName>
    </submittedName>
</protein>
<dbReference type="InterPro" id="IPR016071">
    <property type="entry name" value="Staphylococal_nuclease_OB-fold"/>
</dbReference>
<evidence type="ECO:0000259" key="2">
    <source>
        <dbReference type="PROSITE" id="PS50830"/>
    </source>
</evidence>
<dbReference type="SUPFAM" id="SSF50199">
    <property type="entry name" value="Staphylococcal nuclease"/>
    <property type="match status" value="1"/>
</dbReference>
<feature type="domain" description="TNase-like" evidence="2">
    <location>
        <begin position="95"/>
        <end position="219"/>
    </location>
</feature>
<accession>A0Y7I1</accession>
<gene>
    <name evidence="3" type="ORF">GP2143_12556</name>
</gene>
<keyword evidence="4" id="KW-1185">Reference proteome</keyword>
<dbReference type="PROSITE" id="PS01284">
    <property type="entry name" value="TNASE_2"/>
    <property type="match status" value="1"/>
</dbReference>
<evidence type="ECO:0000313" key="4">
    <source>
        <dbReference type="Proteomes" id="UP000004931"/>
    </source>
</evidence>
<feature type="signal peptide" evidence="1">
    <location>
        <begin position="1"/>
        <end position="33"/>
    </location>
</feature>
<dbReference type="STRING" id="247633.GP2143_12556"/>
<dbReference type="GO" id="GO:0004518">
    <property type="term" value="F:nuclease activity"/>
    <property type="evidence" value="ECO:0007669"/>
    <property type="project" value="InterPro"/>
</dbReference>
<reference evidence="3 4" key="1">
    <citation type="journal article" date="2010" name="J. Bacteriol.">
        <title>Genome sequence of the oligotrophic marine Gammaproteobacterium HTCC2143, isolated from the Oregon Coast.</title>
        <authorList>
            <person name="Oh H.M."/>
            <person name="Kang I."/>
            <person name="Ferriera S."/>
            <person name="Giovannoni S.J."/>
            <person name="Cho J.C."/>
        </authorList>
    </citation>
    <scope>NUCLEOTIDE SEQUENCE [LARGE SCALE GENOMIC DNA]</scope>
    <source>
        <strain evidence="3 4">HTCC2143</strain>
    </source>
</reference>
<dbReference type="Gene3D" id="2.40.50.90">
    <property type="match status" value="1"/>
</dbReference>
<evidence type="ECO:0000313" key="3">
    <source>
        <dbReference type="EMBL" id="EAW32085.1"/>
    </source>
</evidence>
<dbReference type="AlphaFoldDB" id="A0Y7I1"/>